<keyword evidence="4" id="KW-1185">Reference proteome</keyword>
<organism evidence="3 4">
    <name type="scientific">Vitrella brassicaformis (strain CCMP3155)</name>
    <dbReference type="NCBI Taxonomy" id="1169540"/>
    <lineage>
        <taxon>Eukaryota</taxon>
        <taxon>Sar</taxon>
        <taxon>Alveolata</taxon>
        <taxon>Colpodellida</taxon>
        <taxon>Vitrellaceae</taxon>
        <taxon>Vitrella</taxon>
    </lineage>
</organism>
<dbReference type="Proteomes" id="UP000041254">
    <property type="component" value="Unassembled WGS sequence"/>
</dbReference>
<sequence>MMMLFLISLLLLTANGHAGRPSAGLEAIRELKQAALSGDTVLAQRMLHEGADPNEGRPDNKTSLMWAIDGTLPWKMVKVLLPYVTDLDVRDERWMSALHYGAIKGDDGVVRALLNATGNVRGDARLPDVNGRDSNGATPLLLAVNHGDFPDVVQTLLDHGADIEAQGFVSFSSNIAVSPLIEAASQGRVESVQLLLKNGADINRGGGEQITPLMIVKMLLDQGADIHARNNIGWQPLHYAARRGCDEHVGILMVKASADPLIPAKDGQAPAEVAHSGGYHALAKRLRDYEDRKCK</sequence>
<dbReference type="OMA" id="WRAGAMI"/>
<dbReference type="EMBL" id="CDMY01000228">
    <property type="protein sequence ID" value="CEL95508.1"/>
    <property type="molecule type" value="Genomic_DNA"/>
</dbReference>
<gene>
    <name evidence="3" type="ORF">Vbra_11938</name>
</gene>
<dbReference type="Gene3D" id="1.25.40.20">
    <property type="entry name" value="Ankyrin repeat-containing domain"/>
    <property type="match status" value="3"/>
</dbReference>
<dbReference type="VEuPathDB" id="CryptoDB:Vbra_11938"/>
<dbReference type="Pfam" id="PF12796">
    <property type="entry name" value="Ank_2"/>
    <property type="match status" value="1"/>
</dbReference>
<keyword evidence="1" id="KW-0040">ANK repeat</keyword>
<evidence type="ECO:0000256" key="2">
    <source>
        <dbReference type="SAM" id="SignalP"/>
    </source>
</evidence>
<dbReference type="SUPFAM" id="SSF48403">
    <property type="entry name" value="Ankyrin repeat"/>
    <property type="match status" value="1"/>
</dbReference>
<dbReference type="STRING" id="1169540.A0A0G4EHQ1"/>
<dbReference type="Pfam" id="PF13637">
    <property type="entry name" value="Ank_4"/>
    <property type="match status" value="1"/>
</dbReference>
<dbReference type="PANTHER" id="PTHR46224:SF64">
    <property type="entry name" value="IQ MOTIF AND ANKYRIN REPEAT DOMAIN-CONTAINING PROTEIN 1"/>
    <property type="match status" value="1"/>
</dbReference>
<accession>A0A0G4EHQ1</accession>
<name>A0A0G4EHQ1_VITBC</name>
<dbReference type="AlphaFoldDB" id="A0A0G4EHQ1"/>
<feature type="signal peptide" evidence="2">
    <location>
        <begin position="1"/>
        <end position="18"/>
    </location>
</feature>
<protein>
    <submittedName>
        <fullName evidence="3">Uncharacterized protein</fullName>
    </submittedName>
</protein>
<dbReference type="OrthoDB" id="10264606at2759"/>
<dbReference type="PhylomeDB" id="A0A0G4EHQ1"/>
<feature type="chain" id="PRO_5005187137" evidence="2">
    <location>
        <begin position="19"/>
        <end position="295"/>
    </location>
</feature>
<reference evidence="3 4" key="1">
    <citation type="submission" date="2014-11" db="EMBL/GenBank/DDBJ databases">
        <authorList>
            <person name="Zhu J."/>
            <person name="Qi W."/>
            <person name="Song R."/>
        </authorList>
    </citation>
    <scope>NUCLEOTIDE SEQUENCE [LARGE SCALE GENOMIC DNA]</scope>
</reference>
<keyword evidence="2" id="KW-0732">Signal</keyword>
<dbReference type="PANTHER" id="PTHR46224">
    <property type="entry name" value="ANKYRIN REPEAT FAMILY PROTEIN"/>
    <property type="match status" value="1"/>
</dbReference>
<dbReference type="PROSITE" id="PS50088">
    <property type="entry name" value="ANK_REPEAT"/>
    <property type="match status" value="2"/>
</dbReference>
<dbReference type="InParanoid" id="A0A0G4EHQ1"/>
<feature type="repeat" description="ANK" evidence="1">
    <location>
        <begin position="135"/>
        <end position="168"/>
    </location>
</feature>
<dbReference type="SMART" id="SM00248">
    <property type="entry name" value="ANK"/>
    <property type="match status" value="6"/>
</dbReference>
<dbReference type="InterPro" id="IPR051616">
    <property type="entry name" value="Cul2-RING_E3_ligase_SR"/>
</dbReference>
<evidence type="ECO:0000313" key="4">
    <source>
        <dbReference type="Proteomes" id="UP000041254"/>
    </source>
</evidence>
<feature type="repeat" description="ANK" evidence="1">
    <location>
        <begin position="175"/>
        <end position="207"/>
    </location>
</feature>
<evidence type="ECO:0000313" key="3">
    <source>
        <dbReference type="EMBL" id="CEL95508.1"/>
    </source>
</evidence>
<dbReference type="InterPro" id="IPR002110">
    <property type="entry name" value="Ankyrin_rpt"/>
</dbReference>
<evidence type="ECO:0000256" key="1">
    <source>
        <dbReference type="PROSITE-ProRule" id="PRU00023"/>
    </source>
</evidence>
<proteinExistence type="predicted"/>
<dbReference type="Pfam" id="PF00023">
    <property type="entry name" value="Ank"/>
    <property type="match status" value="1"/>
</dbReference>
<dbReference type="InterPro" id="IPR036770">
    <property type="entry name" value="Ankyrin_rpt-contain_sf"/>
</dbReference>
<dbReference type="PROSITE" id="PS50297">
    <property type="entry name" value="ANK_REP_REGION"/>
    <property type="match status" value="2"/>
</dbReference>